<dbReference type="GO" id="GO:0006508">
    <property type="term" value="P:proteolysis"/>
    <property type="evidence" value="ECO:0007669"/>
    <property type="project" value="UniProtKB-KW"/>
</dbReference>
<evidence type="ECO:0000256" key="7">
    <source>
        <dbReference type="SAM" id="SignalP"/>
    </source>
</evidence>
<dbReference type="Pfam" id="PF00082">
    <property type="entry name" value="Peptidase_S8"/>
    <property type="match status" value="1"/>
</dbReference>
<dbReference type="RefSeq" id="WP_092017957.1">
    <property type="nucleotide sequence ID" value="NZ_FOXH01000008.1"/>
</dbReference>
<feature type="domain" description="Peptidase S8/S53" evidence="8">
    <location>
        <begin position="64"/>
        <end position="498"/>
    </location>
</feature>
<feature type="chain" id="PRO_5011573060" evidence="7">
    <location>
        <begin position="22"/>
        <end position="540"/>
    </location>
</feature>
<dbReference type="InterPro" id="IPR036852">
    <property type="entry name" value="Peptidase_S8/S53_dom_sf"/>
</dbReference>
<dbReference type="PANTHER" id="PTHR43806">
    <property type="entry name" value="PEPTIDASE S8"/>
    <property type="match status" value="1"/>
</dbReference>
<evidence type="ECO:0000256" key="1">
    <source>
        <dbReference type="ARBA" id="ARBA00011073"/>
    </source>
</evidence>
<evidence type="ECO:0000256" key="3">
    <source>
        <dbReference type="ARBA" id="ARBA00022801"/>
    </source>
</evidence>
<name>A0A1I5V005_9BACT</name>
<evidence type="ECO:0000259" key="8">
    <source>
        <dbReference type="Pfam" id="PF00082"/>
    </source>
</evidence>
<feature type="active site" description="Charge relay system" evidence="5">
    <location>
        <position position="72"/>
    </location>
</feature>
<dbReference type="OrthoDB" id="9798386at2"/>
<dbReference type="InterPro" id="IPR023827">
    <property type="entry name" value="Peptidase_S8_Asp-AS"/>
</dbReference>
<dbReference type="CDD" id="cd07483">
    <property type="entry name" value="Peptidases_S8_Subtilisin_Novo-like"/>
    <property type="match status" value="1"/>
</dbReference>
<dbReference type="STRING" id="1079859.SAMN04515674_108116"/>
<sequence length="540" mass="59581">MNVKKCILLSFLGLASGPLFAQMQESSADKAPLNWFNLDYQENGVRGVSTEKAYREILNKKKSHAVIVAIIDSGVDIAHEDLLGRIWKNEKEIPGNGIDDDKNGYVDDIYGWDFLGNKNGQDIDKETTEITREYARLKKVFENTQDAGSLTPKMKADYDLYLKYKAKYEEKVKELEEQGPFVIKLYEKYNESKQLLTTYFNKADFTREDLAKINDASSDDLKRAKRIFEVLEQMGQNEEKLKEAYDYFNSQYKFAINLDYNPRNIVGDDINNLKEKGYGNNEVKGPDARHGTHVAGIVAANRNNSLGVEGVCNDVKIMVLRAVPDGDERDKDVANAIRYAAENGASIINMSFGKAISPQKTAVDEAVKFAQAKGVLFIHAAGNENEDIDVNDNFPTRKYLDGKEAENWIEVGASSWVSPPGAVAEFSNYGHKSVDVFAPGVDLKSTVVGSKYEDLSGTSMAAPVVTGIAALLKSYYPELNAAQIKKIILSSALTLPGTKVTQPGSGELVDFGSLSSTGGIVNAYEAVKMAENMHAGHHSK</sequence>
<keyword evidence="3 5" id="KW-0378">Hydrolase</keyword>
<dbReference type="PRINTS" id="PR00723">
    <property type="entry name" value="SUBTILISIN"/>
</dbReference>
<evidence type="ECO:0000256" key="4">
    <source>
        <dbReference type="ARBA" id="ARBA00022825"/>
    </source>
</evidence>
<dbReference type="Proteomes" id="UP000199306">
    <property type="component" value="Unassembled WGS sequence"/>
</dbReference>
<keyword evidence="10" id="KW-1185">Reference proteome</keyword>
<organism evidence="9 10">
    <name type="scientific">Pseudarcicella hirudinis</name>
    <dbReference type="NCBI Taxonomy" id="1079859"/>
    <lineage>
        <taxon>Bacteria</taxon>
        <taxon>Pseudomonadati</taxon>
        <taxon>Bacteroidota</taxon>
        <taxon>Cytophagia</taxon>
        <taxon>Cytophagales</taxon>
        <taxon>Flectobacillaceae</taxon>
        <taxon>Pseudarcicella</taxon>
    </lineage>
</organism>
<keyword evidence="4 5" id="KW-0720">Serine protease</keyword>
<gene>
    <name evidence="9" type="ORF">SAMN04515674_108116</name>
</gene>
<dbReference type="AlphaFoldDB" id="A0A1I5V005"/>
<evidence type="ECO:0000256" key="6">
    <source>
        <dbReference type="RuleBase" id="RU003355"/>
    </source>
</evidence>
<comment type="similarity">
    <text evidence="1 5 6">Belongs to the peptidase S8 family.</text>
</comment>
<dbReference type="Gene3D" id="3.40.50.200">
    <property type="entry name" value="Peptidase S8/S53 domain"/>
    <property type="match status" value="2"/>
</dbReference>
<dbReference type="PROSITE" id="PS00138">
    <property type="entry name" value="SUBTILASE_SER"/>
    <property type="match status" value="1"/>
</dbReference>
<dbReference type="PROSITE" id="PS00136">
    <property type="entry name" value="SUBTILASE_ASP"/>
    <property type="match status" value="1"/>
</dbReference>
<reference evidence="9 10" key="1">
    <citation type="submission" date="2016-10" db="EMBL/GenBank/DDBJ databases">
        <authorList>
            <person name="de Groot N.N."/>
        </authorList>
    </citation>
    <scope>NUCLEOTIDE SEQUENCE [LARGE SCALE GENOMIC DNA]</scope>
    <source>
        <strain evidence="10">E92,LMG 26720,CCM 7988</strain>
    </source>
</reference>
<evidence type="ECO:0000256" key="5">
    <source>
        <dbReference type="PROSITE-ProRule" id="PRU01240"/>
    </source>
</evidence>
<evidence type="ECO:0000313" key="10">
    <source>
        <dbReference type="Proteomes" id="UP000199306"/>
    </source>
</evidence>
<evidence type="ECO:0000313" key="9">
    <source>
        <dbReference type="EMBL" id="SFQ00286.1"/>
    </source>
</evidence>
<feature type="active site" description="Charge relay system" evidence="5">
    <location>
        <position position="290"/>
    </location>
</feature>
<dbReference type="PROSITE" id="PS51892">
    <property type="entry name" value="SUBTILASE"/>
    <property type="match status" value="1"/>
</dbReference>
<feature type="signal peptide" evidence="7">
    <location>
        <begin position="1"/>
        <end position="21"/>
    </location>
</feature>
<protein>
    <submittedName>
        <fullName evidence="9">Subtilase family protein</fullName>
    </submittedName>
</protein>
<dbReference type="PROSITE" id="PS00137">
    <property type="entry name" value="SUBTILASE_HIS"/>
    <property type="match status" value="1"/>
</dbReference>
<dbReference type="SUPFAM" id="SSF52743">
    <property type="entry name" value="Subtilisin-like"/>
    <property type="match status" value="1"/>
</dbReference>
<proteinExistence type="inferred from homology"/>
<dbReference type="InterPro" id="IPR000209">
    <property type="entry name" value="Peptidase_S8/S53_dom"/>
</dbReference>
<dbReference type="PANTHER" id="PTHR43806:SF11">
    <property type="entry name" value="CEREVISIN-RELATED"/>
    <property type="match status" value="1"/>
</dbReference>
<keyword evidence="2 5" id="KW-0645">Protease</keyword>
<dbReference type="InterPro" id="IPR023828">
    <property type="entry name" value="Peptidase_S8_Ser-AS"/>
</dbReference>
<dbReference type="InterPro" id="IPR050131">
    <property type="entry name" value="Peptidase_S8_subtilisin-like"/>
</dbReference>
<feature type="active site" description="Charge relay system" evidence="5">
    <location>
        <position position="459"/>
    </location>
</feature>
<dbReference type="EMBL" id="FOXH01000008">
    <property type="protein sequence ID" value="SFQ00286.1"/>
    <property type="molecule type" value="Genomic_DNA"/>
</dbReference>
<keyword evidence="7" id="KW-0732">Signal</keyword>
<dbReference type="InterPro" id="IPR034080">
    <property type="entry name" value="Protease_P7-like_dom"/>
</dbReference>
<evidence type="ECO:0000256" key="2">
    <source>
        <dbReference type="ARBA" id="ARBA00022670"/>
    </source>
</evidence>
<dbReference type="GO" id="GO:0004252">
    <property type="term" value="F:serine-type endopeptidase activity"/>
    <property type="evidence" value="ECO:0007669"/>
    <property type="project" value="UniProtKB-UniRule"/>
</dbReference>
<dbReference type="InterPro" id="IPR022398">
    <property type="entry name" value="Peptidase_S8_His-AS"/>
</dbReference>
<accession>A0A1I5V005</accession>
<dbReference type="InterPro" id="IPR015500">
    <property type="entry name" value="Peptidase_S8_subtilisin-rel"/>
</dbReference>